<dbReference type="Pfam" id="PF01124">
    <property type="entry name" value="MAPEG"/>
    <property type="match status" value="1"/>
</dbReference>
<sequence length="127" mass="13795">MQTILICLLIALLLPYAAKVPLAMAMAKLGKYDNNHPRAQQAELTGYGARAHAGHQNAFESLIIFGIAVLTALMTHNVTDVVALLAIVHVVARLVYHVMYLLNYGTLRSLSWFVGIGASIGIFCQAF</sequence>
<dbReference type="Proteomes" id="UP000278035">
    <property type="component" value="Chromosome"/>
</dbReference>
<evidence type="ECO:0000256" key="3">
    <source>
        <dbReference type="ARBA" id="ARBA00022989"/>
    </source>
</evidence>
<dbReference type="EMBL" id="CP034015">
    <property type="protein sequence ID" value="AZG72404.1"/>
    <property type="molecule type" value="Genomic_DNA"/>
</dbReference>
<dbReference type="InterPro" id="IPR023352">
    <property type="entry name" value="MAPEG-like_dom_sf"/>
</dbReference>
<keyword evidence="7" id="KW-1185">Reference proteome</keyword>
<reference evidence="7" key="1">
    <citation type="submission" date="2018-11" db="EMBL/GenBank/DDBJ databases">
        <title>Shewanella sp. M2.</title>
        <authorList>
            <person name="Hwang Y.J."/>
            <person name="Hwang C.Y."/>
        </authorList>
    </citation>
    <scope>NUCLEOTIDE SEQUENCE [LARGE SCALE GENOMIC DNA]</scope>
    <source>
        <strain evidence="7">LMG 19866</strain>
    </source>
</reference>
<dbReference type="SUPFAM" id="SSF161084">
    <property type="entry name" value="MAPEG domain-like"/>
    <property type="match status" value="1"/>
</dbReference>
<dbReference type="PANTHER" id="PTHR35371:SF1">
    <property type="entry name" value="BLR7753 PROTEIN"/>
    <property type="match status" value="1"/>
</dbReference>
<evidence type="ECO:0000256" key="1">
    <source>
        <dbReference type="ARBA" id="ARBA00004370"/>
    </source>
</evidence>
<protein>
    <submittedName>
        <fullName evidence="6">MAPEG family protein</fullName>
    </submittedName>
</protein>
<name>A0A3G8LSH5_9GAMM</name>
<evidence type="ECO:0000256" key="5">
    <source>
        <dbReference type="SAM" id="Phobius"/>
    </source>
</evidence>
<evidence type="ECO:0000313" key="7">
    <source>
        <dbReference type="Proteomes" id="UP000278035"/>
    </source>
</evidence>
<dbReference type="InterPro" id="IPR001129">
    <property type="entry name" value="Membr-assoc_MAPEG"/>
</dbReference>
<keyword evidence="2 5" id="KW-0812">Transmembrane</keyword>
<evidence type="ECO:0000256" key="2">
    <source>
        <dbReference type="ARBA" id="ARBA00022692"/>
    </source>
</evidence>
<keyword evidence="3 5" id="KW-1133">Transmembrane helix</keyword>
<keyword evidence="4 5" id="KW-0472">Membrane</keyword>
<proteinExistence type="predicted"/>
<evidence type="ECO:0000313" key="6">
    <source>
        <dbReference type="EMBL" id="AZG72404.1"/>
    </source>
</evidence>
<gene>
    <name evidence="6" type="ORF">EGC82_06220</name>
</gene>
<dbReference type="PANTHER" id="PTHR35371">
    <property type="entry name" value="INNER MEMBRANE PROTEIN"/>
    <property type="match status" value="1"/>
</dbReference>
<dbReference type="RefSeq" id="WP_124729995.1">
    <property type="nucleotide sequence ID" value="NZ_CBCSKC010000001.1"/>
</dbReference>
<evidence type="ECO:0000256" key="4">
    <source>
        <dbReference type="ARBA" id="ARBA00023136"/>
    </source>
</evidence>
<dbReference type="Gene3D" id="1.20.120.550">
    <property type="entry name" value="Membrane associated eicosanoid/glutathione metabolism-like domain"/>
    <property type="match status" value="1"/>
</dbReference>
<dbReference type="KEGG" id="slj:EGC82_06220"/>
<comment type="subcellular location">
    <subcellularLocation>
        <location evidence="1">Membrane</location>
    </subcellularLocation>
</comment>
<dbReference type="OrthoDB" id="513661at2"/>
<accession>A0A3G8LSH5</accession>
<dbReference type="GO" id="GO:0016020">
    <property type="term" value="C:membrane"/>
    <property type="evidence" value="ECO:0007669"/>
    <property type="project" value="UniProtKB-SubCell"/>
</dbReference>
<organism evidence="6 7">
    <name type="scientific">Shewanella livingstonensis</name>
    <dbReference type="NCBI Taxonomy" id="150120"/>
    <lineage>
        <taxon>Bacteria</taxon>
        <taxon>Pseudomonadati</taxon>
        <taxon>Pseudomonadota</taxon>
        <taxon>Gammaproteobacteria</taxon>
        <taxon>Alteromonadales</taxon>
        <taxon>Shewanellaceae</taxon>
        <taxon>Shewanella</taxon>
    </lineage>
</organism>
<feature type="transmembrane region" description="Helical" evidence="5">
    <location>
        <begin position="109"/>
        <end position="126"/>
    </location>
</feature>
<dbReference type="AlphaFoldDB" id="A0A3G8LSH5"/>